<proteinExistence type="inferred from homology"/>
<dbReference type="InterPro" id="IPR055424">
    <property type="entry name" value="Ig_TMEM132_6th"/>
</dbReference>
<feature type="domain" description="Transmembrane protein TMEM132 N-terminal" evidence="9">
    <location>
        <begin position="49"/>
        <end position="111"/>
    </location>
</feature>
<dbReference type="Proteomes" id="UP000248483">
    <property type="component" value="Unplaced"/>
</dbReference>
<keyword evidence="16" id="KW-1185">Reference proteome</keyword>
<evidence type="ECO:0000259" key="13">
    <source>
        <dbReference type="Pfam" id="PF23481"/>
    </source>
</evidence>
<dbReference type="STRING" id="9749.A0A2Y9Q8H4"/>
<protein>
    <submittedName>
        <fullName evidence="17">Transmembrane protein 132D</fullName>
    </submittedName>
</protein>
<dbReference type="Pfam" id="PF16070">
    <property type="entry name" value="Ig_TMEM132_4th"/>
    <property type="match status" value="1"/>
</dbReference>
<comment type="similarity">
    <text evidence="2">Belongs to the TMEM132 family.</text>
</comment>
<feature type="compositionally biased region" description="Polar residues" evidence="6">
    <location>
        <begin position="849"/>
        <end position="860"/>
    </location>
</feature>
<dbReference type="GO" id="GO:0016020">
    <property type="term" value="C:membrane"/>
    <property type="evidence" value="ECO:0007669"/>
    <property type="project" value="UniProtKB-SubCell"/>
</dbReference>
<dbReference type="InterPro" id="IPR031437">
    <property type="entry name" value="Ig_TMEM132_4th"/>
</dbReference>
<evidence type="ECO:0000256" key="2">
    <source>
        <dbReference type="ARBA" id="ARBA00006166"/>
    </source>
</evidence>
<feature type="domain" description="Transmembrane protein TMEM132 C-terminal" evidence="10">
    <location>
        <begin position="882"/>
        <end position="966"/>
    </location>
</feature>
<feature type="domain" description="Transmembrane protein TMEM132 sixth" evidence="15">
    <location>
        <begin position="659"/>
        <end position="774"/>
    </location>
</feature>
<dbReference type="CTD" id="121256"/>
<feature type="chain" id="PRO_5016046870" evidence="8">
    <location>
        <begin position="30"/>
        <end position="1094"/>
    </location>
</feature>
<evidence type="ECO:0000256" key="3">
    <source>
        <dbReference type="ARBA" id="ARBA00022692"/>
    </source>
</evidence>
<dbReference type="AlphaFoldDB" id="A0A2Y9Q8H4"/>
<evidence type="ECO:0000256" key="7">
    <source>
        <dbReference type="SAM" id="Phobius"/>
    </source>
</evidence>
<dbReference type="InParanoid" id="A0A2Y9Q8H4"/>
<evidence type="ECO:0000256" key="6">
    <source>
        <dbReference type="SAM" id="MobiDB-lite"/>
    </source>
</evidence>
<feature type="domain" description="Transmembrane protein TMEM132 fifth" evidence="14">
    <location>
        <begin position="522"/>
        <end position="658"/>
    </location>
</feature>
<gene>
    <name evidence="17" type="primary">TMEM132D</name>
</gene>
<feature type="transmembrane region" description="Helical" evidence="7">
    <location>
        <begin position="913"/>
        <end position="938"/>
    </location>
</feature>
<dbReference type="InterPro" id="IPR026307">
    <property type="entry name" value="TMEM132"/>
</dbReference>
<name>A0A2Y9Q8H4_DELLE</name>
<dbReference type="InterPro" id="IPR055423">
    <property type="entry name" value="Ig_TMEM132_5th"/>
</dbReference>
<organism evidence="16 17">
    <name type="scientific">Delphinapterus leucas</name>
    <name type="common">Beluga whale</name>
    <dbReference type="NCBI Taxonomy" id="9749"/>
    <lineage>
        <taxon>Eukaryota</taxon>
        <taxon>Metazoa</taxon>
        <taxon>Chordata</taxon>
        <taxon>Craniata</taxon>
        <taxon>Vertebrata</taxon>
        <taxon>Euteleostomi</taxon>
        <taxon>Mammalia</taxon>
        <taxon>Eutheria</taxon>
        <taxon>Laurasiatheria</taxon>
        <taxon>Artiodactyla</taxon>
        <taxon>Whippomorpha</taxon>
        <taxon>Cetacea</taxon>
        <taxon>Odontoceti</taxon>
        <taxon>Monodontidae</taxon>
        <taxon>Delphinapterus</taxon>
    </lineage>
</organism>
<dbReference type="PANTHER" id="PTHR13388:SF2">
    <property type="entry name" value="TRANSMEMBRANE PROTEIN 132D"/>
    <property type="match status" value="1"/>
</dbReference>
<keyword evidence="4 7" id="KW-1133">Transmembrane helix</keyword>
<dbReference type="KEGG" id="dle:111186991"/>
<feature type="region of interest" description="Disordered" evidence="6">
    <location>
        <begin position="1018"/>
        <end position="1038"/>
    </location>
</feature>
<keyword evidence="8" id="KW-0732">Signal</keyword>
<evidence type="ECO:0000313" key="16">
    <source>
        <dbReference type="Proteomes" id="UP000248483"/>
    </source>
</evidence>
<evidence type="ECO:0000259" key="11">
    <source>
        <dbReference type="Pfam" id="PF16070"/>
    </source>
</evidence>
<dbReference type="GeneID" id="111186991"/>
<evidence type="ECO:0000259" key="10">
    <source>
        <dbReference type="Pfam" id="PF15706"/>
    </source>
</evidence>
<dbReference type="FunCoup" id="A0A2Y9Q8H4">
    <property type="interactions" value="350"/>
</dbReference>
<dbReference type="InterPro" id="IPR055422">
    <property type="entry name" value="Ig_TMEM132_2nd"/>
</dbReference>
<dbReference type="Pfam" id="PF23486">
    <property type="entry name" value="Ig_TMEM132_5th"/>
    <property type="match status" value="1"/>
</dbReference>
<dbReference type="RefSeq" id="XP_022453881.1">
    <property type="nucleotide sequence ID" value="XM_022598173.2"/>
</dbReference>
<comment type="subcellular location">
    <subcellularLocation>
        <location evidence="1">Membrane</location>
        <topology evidence="1">Single-pass type I membrane protein</topology>
    </subcellularLocation>
</comment>
<reference evidence="17" key="1">
    <citation type="submission" date="2025-08" db="UniProtKB">
        <authorList>
            <consortium name="RefSeq"/>
        </authorList>
    </citation>
    <scope>IDENTIFICATION</scope>
    <source>
        <tissue evidence="17">Blood</tissue>
    </source>
</reference>
<dbReference type="Pfam" id="PF23039">
    <property type="entry name" value="TMEM132_3rd"/>
    <property type="match status" value="1"/>
</dbReference>
<dbReference type="Pfam" id="PF15705">
    <property type="entry name" value="TMEM132_N"/>
    <property type="match status" value="1"/>
</dbReference>
<evidence type="ECO:0000256" key="1">
    <source>
        <dbReference type="ARBA" id="ARBA00004479"/>
    </source>
</evidence>
<dbReference type="Pfam" id="PF23481">
    <property type="entry name" value="Ig_TMEM132_2nd"/>
    <property type="match status" value="1"/>
</dbReference>
<feature type="domain" description="Transmembrane protein TMEM132 second Ig-like" evidence="13">
    <location>
        <begin position="128"/>
        <end position="261"/>
    </location>
</feature>
<evidence type="ECO:0000256" key="5">
    <source>
        <dbReference type="ARBA" id="ARBA00023136"/>
    </source>
</evidence>
<feature type="region of interest" description="Disordered" evidence="6">
    <location>
        <begin position="791"/>
        <end position="864"/>
    </location>
</feature>
<dbReference type="InterPro" id="IPR031436">
    <property type="entry name" value="TMEM132_C"/>
</dbReference>
<keyword evidence="3 7" id="KW-0812">Transmembrane</keyword>
<evidence type="ECO:0000259" key="14">
    <source>
        <dbReference type="Pfam" id="PF23486"/>
    </source>
</evidence>
<evidence type="ECO:0000313" key="17">
    <source>
        <dbReference type="RefSeq" id="XP_022453881.1"/>
    </source>
</evidence>
<evidence type="ECO:0000259" key="15">
    <source>
        <dbReference type="Pfam" id="PF23487"/>
    </source>
</evidence>
<dbReference type="InterPro" id="IPR031435">
    <property type="entry name" value="TMEM132_N"/>
</dbReference>
<feature type="domain" description="Transmembrane protein family 132 fourth" evidence="11">
    <location>
        <begin position="423"/>
        <end position="519"/>
    </location>
</feature>
<keyword evidence="5 7" id="KW-0472">Membrane</keyword>
<dbReference type="Pfam" id="PF23487">
    <property type="entry name" value="Ig_TMEM132_6th"/>
    <property type="match status" value="1"/>
</dbReference>
<dbReference type="InterPro" id="IPR055421">
    <property type="entry name" value="TMEM132_3rd"/>
</dbReference>
<feature type="signal peptide" evidence="8">
    <location>
        <begin position="1"/>
        <end position="29"/>
    </location>
</feature>
<dbReference type="Pfam" id="PF15706">
    <property type="entry name" value="TMEM132_C"/>
    <property type="match status" value="1"/>
</dbReference>
<evidence type="ECO:0000256" key="8">
    <source>
        <dbReference type="SAM" id="SignalP"/>
    </source>
</evidence>
<accession>A0A2Y9Q8H4</accession>
<sequence length="1094" mass="120820">MCPSTMGTLWHHWSPVLVSLAALFSKVVASRGILESIQRFSSLPTYLPVTYHIHHADVSFFLKEANQDVMRNSSLQSRVESFLVYRSKRFPVLNASYGPFAIEQVVPQDLMLPSSPFGFTSTFSLNWKLKAHILRDKVSLSRPRVHVLFHVVGRDWDDAGPAQRLPCLRVFAFRETREVRGSCRLQGALGLCVAQLELPAGWFGPPTVVAGRKKSPEPPEGSPVELYYALQPGDERGDCARRAGGMRMGRSDIDESGPPLQRIGSVFLYQTPSRPPLRELRLDNHVAVQYVPKTVRQGDVLTFPVSISKNSTEDRFTLRVKVMKGMNIIGVRASSPSVWEVKKSTDYAGKYTPAVIVCQKKSAGSENSAEGASYEVMQIDVEIQEASDPPTTQLVTWQVEYPGDITSDLGVSKIYVSQKDLIGVIPLAMEAEILNTAVLTGKTVAVPVKVVSVEEDGAVTDLKSVECRSSDEDVIKVSDRCDYVFVNGKEMKGKVNVVVNFTYQHLTSPLEMMVWVPRLPLQIEVSDTELNQIKGWRVPIVSNKRPARDSEEEEEDEKKGRGCTLQYQHAMVRVLTQFVAEVAEPGGQLAHLLGSDWQVDITELVNDFMQVEEPRIAKLQGGQVLIGQELGMTAIQILSPLSDAILAEKTITVLDEKVTITDLGVQLVAGLSLSLQLSPGSNRAIFATAVAQELLQRPKQEAAISCWVQFSDGSVTPLDIYDTKDFSLMATSLDEKVVSIHQDPKFKWPIITAEAEGQGALVKVEMVICESCQKSKRKSVLAVGTANIKVKFGPNDANPNTSDSRHTGAGGHLDNNVSDRRPKKPSQEWGRQEGRYYGSSSVGLMEGRGSTTERSTFQKSRGQESLLDDDSHLQTISIDLTSFPAQVDLPRSYGEMDENDLTQASKGLSDLEIGMYALLGVFCLAILVFLINCVTFALKYRHKQVPFEEQEGMSHYHDWVGLSHRAELLENHINLASSQDEQITAIDRGMDFEESKYLLSTNSQNSINGQLFASSGPTLMDGKDQKSEPPTSPTSKRKRVEFTTFTTVSTDDRCPAVNSIATSSEDAVKWVCQDLDPGGCQESCGYMEGLHEDV</sequence>
<evidence type="ECO:0000259" key="9">
    <source>
        <dbReference type="Pfam" id="PF15705"/>
    </source>
</evidence>
<dbReference type="PANTHER" id="PTHR13388">
    <property type="entry name" value="DETONATOR, ISOFORM E"/>
    <property type="match status" value="1"/>
</dbReference>
<evidence type="ECO:0000256" key="4">
    <source>
        <dbReference type="ARBA" id="ARBA00022989"/>
    </source>
</evidence>
<evidence type="ECO:0000259" key="12">
    <source>
        <dbReference type="Pfam" id="PF23039"/>
    </source>
</evidence>
<feature type="domain" description="Transmembrane protein TMEM132 cohesin-like" evidence="12">
    <location>
        <begin position="277"/>
        <end position="421"/>
    </location>
</feature>